<accession>A0ABW4A1W0</accession>
<dbReference type="InterPro" id="IPR011330">
    <property type="entry name" value="Glyco_hydro/deAcase_b/a-brl"/>
</dbReference>
<evidence type="ECO:0000256" key="1">
    <source>
        <dbReference type="SAM" id="MobiDB-lite"/>
    </source>
</evidence>
<name>A0ABW4A1W0_9ACTN</name>
<organism evidence="3 4">
    <name type="scientific">Actinoplanes sichuanensis</name>
    <dbReference type="NCBI Taxonomy" id="512349"/>
    <lineage>
        <taxon>Bacteria</taxon>
        <taxon>Bacillati</taxon>
        <taxon>Actinomycetota</taxon>
        <taxon>Actinomycetes</taxon>
        <taxon>Micromonosporales</taxon>
        <taxon>Micromonosporaceae</taxon>
        <taxon>Actinoplanes</taxon>
    </lineage>
</organism>
<dbReference type="Gene3D" id="3.20.20.370">
    <property type="entry name" value="Glycoside hydrolase/deacetylase"/>
    <property type="match status" value="1"/>
</dbReference>
<protein>
    <submittedName>
        <fullName evidence="3">Polysaccharide deacetylase family protein</fullName>
    </submittedName>
</protein>
<reference evidence="4" key="1">
    <citation type="journal article" date="2019" name="Int. J. Syst. Evol. Microbiol.">
        <title>The Global Catalogue of Microorganisms (GCM) 10K type strain sequencing project: providing services to taxonomists for standard genome sequencing and annotation.</title>
        <authorList>
            <consortium name="The Broad Institute Genomics Platform"/>
            <consortium name="The Broad Institute Genome Sequencing Center for Infectious Disease"/>
            <person name="Wu L."/>
            <person name="Ma J."/>
        </authorList>
    </citation>
    <scope>NUCLEOTIDE SEQUENCE [LARGE SCALE GENOMIC DNA]</scope>
    <source>
        <strain evidence="4">CCM 7526</strain>
    </source>
</reference>
<feature type="compositionally biased region" description="Pro residues" evidence="1">
    <location>
        <begin position="350"/>
        <end position="367"/>
    </location>
</feature>
<dbReference type="PANTHER" id="PTHR10587">
    <property type="entry name" value="GLYCOSYL TRANSFERASE-RELATED"/>
    <property type="match status" value="1"/>
</dbReference>
<dbReference type="Proteomes" id="UP001597183">
    <property type="component" value="Unassembled WGS sequence"/>
</dbReference>
<evidence type="ECO:0000313" key="3">
    <source>
        <dbReference type="EMBL" id="MFD1364265.1"/>
    </source>
</evidence>
<dbReference type="InterPro" id="IPR050248">
    <property type="entry name" value="Polysacc_deacetylase_ArnD"/>
</dbReference>
<feature type="domain" description="NodB homology" evidence="2">
    <location>
        <begin position="393"/>
        <end position="573"/>
    </location>
</feature>
<evidence type="ECO:0000259" key="2">
    <source>
        <dbReference type="PROSITE" id="PS51677"/>
    </source>
</evidence>
<gene>
    <name evidence="3" type="ORF">ACFQ5G_02785</name>
</gene>
<dbReference type="EMBL" id="JBHTMK010000004">
    <property type="protein sequence ID" value="MFD1364265.1"/>
    <property type="molecule type" value="Genomic_DNA"/>
</dbReference>
<dbReference type="CDD" id="cd10917">
    <property type="entry name" value="CE4_NodB_like_6s_7s"/>
    <property type="match status" value="1"/>
</dbReference>
<keyword evidence="4" id="KW-1185">Reference proteome</keyword>
<feature type="region of interest" description="Disordered" evidence="1">
    <location>
        <begin position="234"/>
        <end position="285"/>
    </location>
</feature>
<dbReference type="Pfam" id="PF01522">
    <property type="entry name" value="Polysacc_deac_1"/>
    <property type="match status" value="1"/>
</dbReference>
<feature type="compositionally biased region" description="Polar residues" evidence="1">
    <location>
        <begin position="1"/>
        <end position="14"/>
    </location>
</feature>
<dbReference type="RefSeq" id="WP_317793820.1">
    <property type="nucleotide sequence ID" value="NZ_AP028461.1"/>
</dbReference>
<dbReference type="SUPFAM" id="SSF88713">
    <property type="entry name" value="Glycoside hydrolase/deacetylase"/>
    <property type="match status" value="1"/>
</dbReference>
<sequence>MNTDRPTPAAQDSTPEVDESAEPTVVLSESTVAETAEPTADSSVSAGSEPTADLSVDAPASDAAPRAASSDSSGDDGSEPTVALSAVEIAEKADDADETVALTAAEDADQTVPLTAAEDADETVALGAAEDADETVALTAAEDADEPAAADADETVALAVGEDADETVALSVVQDDDEKTVALSTGALADAEDESEPTTVISAAAEPTIALPKPRISPDAKVALPLKRAATPDAEPTIALPIPPAPRTTPERTVARPSASAQRTVSLPSVPAQRPAPTVTPPPSEPTIALPVAPVAPVAPAAVPPKINRRRLLRAIPAVAGAALIGGTIAALAGRGEPEAGKAPNLQVSEPPPAQLPSPKPTSPQPTTPVIQVPVHTLKDFRKLVPGDAFPGDAIALTIDDGPHPVWTPPILRLLEKHHVPALFCMIGNQVLGHESTAKDVAADGHQIANHTWSHPIDLAKLPPHKMIKEIHRAQDKIYSTTGATPSLFRAPGGAWSGGLAQAVSQSGVIPMDWTNDPRDWAQPGVAHITNRMMAAQPGQILLCHDGGGDRSQTLAALKKVIPALQAKGLKFVALT</sequence>
<proteinExistence type="predicted"/>
<evidence type="ECO:0000313" key="4">
    <source>
        <dbReference type="Proteomes" id="UP001597183"/>
    </source>
</evidence>
<feature type="region of interest" description="Disordered" evidence="1">
    <location>
        <begin position="336"/>
        <end position="369"/>
    </location>
</feature>
<feature type="region of interest" description="Disordered" evidence="1">
    <location>
        <begin position="1"/>
        <end position="85"/>
    </location>
</feature>
<dbReference type="InterPro" id="IPR002509">
    <property type="entry name" value="NODB_dom"/>
</dbReference>
<dbReference type="PROSITE" id="PS51677">
    <property type="entry name" value="NODB"/>
    <property type="match status" value="1"/>
</dbReference>
<feature type="compositionally biased region" description="Low complexity" evidence="1">
    <location>
        <begin position="52"/>
        <end position="72"/>
    </location>
</feature>
<comment type="caution">
    <text evidence="3">The sequence shown here is derived from an EMBL/GenBank/DDBJ whole genome shotgun (WGS) entry which is preliminary data.</text>
</comment>